<comment type="caution">
    <text evidence="2">The sequence shown here is derived from an EMBL/GenBank/DDBJ whole genome shotgun (WGS) entry which is preliminary data.</text>
</comment>
<organism evidence="2 3">
    <name type="scientific">Meganyctiphanes norvegica</name>
    <name type="common">Northern krill</name>
    <name type="synonym">Thysanopoda norvegica</name>
    <dbReference type="NCBI Taxonomy" id="48144"/>
    <lineage>
        <taxon>Eukaryota</taxon>
        <taxon>Metazoa</taxon>
        <taxon>Ecdysozoa</taxon>
        <taxon>Arthropoda</taxon>
        <taxon>Crustacea</taxon>
        <taxon>Multicrustacea</taxon>
        <taxon>Malacostraca</taxon>
        <taxon>Eumalacostraca</taxon>
        <taxon>Eucarida</taxon>
        <taxon>Euphausiacea</taxon>
        <taxon>Euphausiidae</taxon>
        <taxon>Meganyctiphanes</taxon>
    </lineage>
</organism>
<keyword evidence="1" id="KW-0812">Transmembrane</keyword>
<accession>A0AAV2RVL4</accession>
<evidence type="ECO:0000313" key="3">
    <source>
        <dbReference type="Proteomes" id="UP001497623"/>
    </source>
</evidence>
<name>A0AAV2RVL4_MEGNR</name>
<proteinExistence type="predicted"/>
<gene>
    <name evidence="2" type="ORF">MNOR_LOCUS28661</name>
</gene>
<keyword evidence="3" id="KW-1185">Reference proteome</keyword>
<keyword evidence="1" id="KW-0472">Membrane</keyword>
<dbReference type="AlphaFoldDB" id="A0AAV2RVL4"/>
<keyword evidence="1" id="KW-1133">Transmembrane helix</keyword>
<evidence type="ECO:0000313" key="2">
    <source>
        <dbReference type="EMBL" id="CAL4140713.1"/>
    </source>
</evidence>
<dbReference type="EMBL" id="CAXKWB010032017">
    <property type="protein sequence ID" value="CAL4140713.1"/>
    <property type="molecule type" value="Genomic_DNA"/>
</dbReference>
<protein>
    <submittedName>
        <fullName evidence="2">Uncharacterized protein</fullName>
    </submittedName>
</protein>
<feature type="transmembrane region" description="Helical" evidence="1">
    <location>
        <begin position="46"/>
        <end position="66"/>
    </location>
</feature>
<feature type="transmembrane region" description="Helical" evidence="1">
    <location>
        <begin position="73"/>
        <end position="99"/>
    </location>
</feature>
<reference evidence="2 3" key="1">
    <citation type="submission" date="2024-05" db="EMBL/GenBank/DDBJ databases">
        <authorList>
            <person name="Wallberg A."/>
        </authorList>
    </citation>
    <scope>NUCLEOTIDE SEQUENCE [LARGE SCALE GENOMIC DNA]</scope>
</reference>
<dbReference type="Proteomes" id="UP001497623">
    <property type="component" value="Unassembled WGS sequence"/>
</dbReference>
<feature type="transmembrane region" description="Helical" evidence="1">
    <location>
        <begin position="21"/>
        <end position="40"/>
    </location>
</feature>
<evidence type="ECO:0000256" key="1">
    <source>
        <dbReference type="SAM" id="Phobius"/>
    </source>
</evidence>
<sequence length="100" mass="12293">MTAELSSNIKRYVYFLPNQKYFLLVITILFVCDCVLYVHISIFLFYFFVSQQKLIFLLYIFIINYYDKSRAYILDYFLSFISSTFFFISVITNIFFWYFL</sequence>